<reference evidence="1 2" key="1">
    <citation type="journal article" date="2015" name="Nature">
        <title>rRNA introns, odd ribosomes, and small enigmatic genomes across a large radiation of phyla.</title>
        <authorList>
            <person name="Brown C.T."/>
            <person name="Hug L.A."/>
            <person name="Thomas B.C."/>
            <person name="Sharon I."/>
            <person name="Castelle C.J."/>
            <person name="Singh A."/>
            <person name="Wilkins M.J."/>
            <person name="Williams K.H."/>
            <person name="Banfield J.F."/>
        </authorList>
    </citation>
    <scope>NUCLEOTIDE SEQUENCE [LARGE SCALE GENOMIC DNA]</scope>
</reference>
<sequence>MAASILNAHVNINAISWPKPGYPVGIDGWGGEEKEAPPVCGWESLAAFVPALPDAVMSSAASVLMNENNRNRNMMDAVNPSLTIFIS</sequence>
<dbReference type="EMBL" id="LCKD01000007">
    <property type="protein sequence ID" value="KKT90083.1"/>
    <property type="molecule type" value="Genomic_DNA"/>
</dbReference>
<protein>
    <submittedName>
        <fullName evidence="1">Uncharacterized protein</fullName>
    </submittedName>
</protein>
<name>A0A0G1L2R5_9BACT</name>
<evidence type="ECO:0000313" key="1">
    <source>
        <dbReference type="EMBL" id="KKT90083.1"/>
    </source>
</evidence>
<comment type="caution">
    <text evidence="1">The sequence shown here is derived from an EMBL/GenBank/DDBJ whole genome shotgun (WGS) entry which is preliminary data.</text>
</comment>
<accession>A0A0G1L2R5</accession>
<dbReference type="AlphaFoldDB" id="A0A0G1L2R5"/>
<dbReference type="Proteomes" id="UP000034368">
    <property type="component" value="Unassembled WGS sequence"/>
</dbReference>
<evidence type="ECO:0000313" key="2">
    <source>
        <dbReference type="Proteomes" id="UP000034368"/>
    </source>
</evidence>
<organism evidence="1 2">
    <name type="scientific">Candidatus Yanofskybacteria bacterium GW2011_GWB1_45_11</name>
    <dbReference type="NCBI Taxonomy" id="1619026"/>
    <lineage>
        <taxon>Bacteria</taxon>
        <taxon>Candidatus Yanofskyibacteriota</taxon>
    </lineage>
</organism>
<gene>
    <name evidence="1" type="ORF">UW90_C0007G0024</name>
</gene>
<proteinExistence type="predicted"/>